<dbReference type="AlphaFoldDB" id="A0A2N2EAR2"/>
<reference evidence="2 3" key="1">
    <citation type="journal article" date="2017" name="ISME J.">
        <title>Potential for microbial H2 and metal transformations associated with novel bacteria and archaea in deep terrestrial subsurface sediments.</title>
        <authorList>
            <person name="Hernsdorf A.W."/>
            <person name="Amano Y."/>
            <person name="Miyakawa K."/>
            <person name="Ise K."/>
            <person name="Suzuki Y."/>
            <person name="Anantharaman K."/>
            <person name="Probst A."/>
            <person name="Burstein D."/>
            <person name="Thomas B.C."/>
            <person name="Banfield J.F."/>
        </authorList>
    </citation>
    <scope>NUCLEOTIDE SEQUENCE [LARGE SCALE GENOMIC DNA]</scope>
    <source>
        <strain evidence="2">HGW-Falkowbacteria-1</strain>
    </source>
</reference>
<evidence type="ECO:0000313" key="2">
    <source>
        <dbReference type="EMBL" id="PKM91833.1"/>
    </source>
</evidence>
<dbReference type="InterPro" id="IPR013216">
    <property type="entry name" value="Methyltransf_11"/>
</dbReference>
<gene>
    <name evidence="2" type="ORF">CVU82_01340</name>
</gene>
<protein>
    <recommendedName>
        <fullName evidence="1">Methyltransferase type 11 domain-containing protein</fullName>
    </recommendedName>
</protein>
<dbReference type="Gene3D" id="3.40.50.150">
    <property type="entry name" value="Vaccinia Virus protein VP39"/>
    <property type="match status" value="1"/>
</dbReference>
<accession>A0A2N2EAR2</accession>
<sequence length="238" mass="27944">MDNVQQKQEEEYSRPYHYFINRNSRVGLFYYSYIQPVIDYIEKKENFTILDAGCGDGFVESMLGDKNKIYGVDYSERAIKFAKLFNEESKSKTFSCQSISDLDFSGDYFDLIVNLAVFEHIRPDVCGDVLKELNRVIKGDGKLIMAVPTKNLPKPGKHYRHFCYDEIETLLKDNGFFIDEYSYVFNKNFNYIAKFIDNSAWQISFLLKFLGKIFRKYFISANKKNGLMMLIFCKKINK</sequence>
<evidence type="ECO:0000259" key="1">
    <source>
        <dbReference type="Pfam" id="PF08241"/>
    </source>
</evidence>
<dbReference type="PANTHER" id="PTHR43861:SF6">
    <property type="entry name" value="METHYLTRANSFERASE TYPE 11"/>
    <property type="match status" value="1"/>
</dbReference>
<dbReference type="EMBL" id="PHAI01000001">
    <property type="protein sequence ID" value="PKM91833.1"/>
    <property type="molecule type" value="Genomic_DNA"/>
</dbReference>
<feature type="domain" description="Methyltransferase type 11" evidence="1">
    <location>
        <begin position="50"/>
        <end position="145"/>
    </location>
</feature>
<organism evidence="2 3">
    <name type="scientific">Candidatus Falkowbacteria bacterium HGW-Falkowbacteria-1</name>
    <dbReference type="NCBI Taxonomy" id="2013768"/>
    <lineage>
        <taxon>Bacteria</taxon>
        <taxon>Candidatus Falkowiibacteriota</taxon>
    </lineage>
</organism>
<dbReference type="Proteomes" id="UP000233517">
    <property type="component" value="Unassembled WGS sequence"/>
</dbReference>
<name>A0A2N2EAR2_9BACT</name>
<dbReference type="CDD" id="cd02440">
    <property type="entry name" value="AdoMet_MTases"/>
    <property type="match status" value="1"/>
</dbReference>
<comment type="caution">
    <text evidence="2">The sequence shown here is derived from an EMBL/GenBank/DDBJ whole genome shotgun (WGS) entry which is preliminary data.</text>
</comment>
<dbReference type="InterPro" id="IPR029063">
    <property type="entry name" value="SAM-dependent_MTases_sf"/>
</dbReference>
<dbReference type="SUPFAM" id="SSF53335">
    <property type="entry name" value="S-adenosyl-L-methionine-dependent methyltransferases"/>
    <property type="match status" value="1"/>
</dbReference>
<dbReference type="Pfam" id="PF08241">
    <property type="entry name" value="Methyltransf_11"/>
    <property type="match status" value="1"/>
</dbReference>
<dbReference type="PANTHER" id="PTHR43861">
    <property type="entry name" value="TRANS-ACONITATE 2-METHYLTRANSFERASE-RELATED"/>
    <property type="match status" value="1"/>
</dbReference>
<evidence type="ECO:0000313" key="3">
    <source>
        <dbReference type="Proteomes" id="UP000233517"/>
    </source>
</evidence>
<dbReference type="GO" id="GO:0008757">
    <property type="term" value="F:S-adenosylmethionine-dependent methyltransferase activity"/>
    <property type="evidence" value="ECO:0007669"/>
    <property type="project" value="InterPro"/>
</dbReference>
<proteinExistence type="predicted"/>